<comment type="function">
    <text evidence="3">Troponin is the central regulatory protein of striated muscle contraction. Tn consists of three components: Tn-I which is the inhibitor of actomyosin ATPase, Tn-T which contains the binding site for tropomyosin and Tn-C. The binding of calcium to Tn-C abolishes the inhibitory action of Tn on actin filaments.</text>
</comment>
<dbReference type="Pfam" id="PF00036">
    <property type="entry name" value="EF-hand_1"/>
    <property type="match status" value="1"/>
</dbReference>
<dbReference type="PROSITE" id="PS50222">
    <property type="entry name" value="EF_HAND_2"/>
    <property type="match status" value="1"/>
</dbReference>
<evidence type="ECO:0000256" key="1">
    <source>
        <dbReference type="ARBA" id="ARBA00022737"/>
    </source>
</evidence>
<feature type="non-terminal residue" evidence="5">
    <location>
        <position position="52"/>
    </location>
</feature>
<reference evidence="6" key="1">
    <citation type="submission" date="2021-01" db="EMBL/GenBank/DDBJ databases">
        <title>Caligus Genome Assembly.</title>
        <authorList>
            <person name="Gallardo-Escarate C."/>
        </authorList>
    </citation>
    <scope>NUCLEOTIDE SEQUENCE [LARGE SCALE GENOMIC DNA]</scope>
</reference>
<keyword evidence="6" id="KW-1185">Reference proteome</keyword>
<dbReference type="PANTHER" id="PTHR23048:SF0">
    <property type="entry name" value="CALMODULIN LIKE 3"/>
    <property type="match status" value="1"/>
</dbReference>
<organism evidence="5 6">
    <name type="scientific">Caligus rogercresseyi</name>
    <name type="common">Sea louse</name>
    <dbReference type="NCBI Taxonomy" id="217165"/>
    <lineage>
        <taxon>Eukaryota</taxon>
        <taxon>Metazoa</taxon>
        <taxon>Ecdysozoa</taxon>
        <taxon>Arthropoda</taxon>
        <taxon>Crustacea</taxon>
        <taxon>Multicrustacea</taxon>
        <taxon>Hexanauplia</taxon>
        <taxon>Copepoda</taxon>
        <taxon>Siphonostomatoida</taxon>
        <taxon>Caligidae</taxon>
        <taxon>Caligus</taxon>
    </lineage>
</organism>
<gene>
    <name evidence="5" type="ORF">FKW44_022173</name>
</gene>
<dbReference type="AlphaFoldDB" id="A0A7T8JVN4"/>
<dbReference type="InterPro" id="IPR018247">
    <property type="entry name" value="EF_Hand_1_Ca_BS"/>
</dbReference>
<dbReference type="FunFam" id="1.10.238.10:FF:000178">
    <property type="entry name" value="Calmodulin-2 A"/>
    <property type="match status" value="1"/>
</dbReference>
<evidence type="ECO:0000259" key="4">
    <source>
        <dbReference type="PROSITE" id="PS50222"/>
    </source>
</evidence>
<dbReference type="PANTHER" id="PTHR23048">
    <property type="entry name" value="MYOSIN LIGHT CHAIN 1, 3"/>
    <property type="match status" value="1"/>
</dbReference>
<keyword evidence="2" id="KW-0106">Calcium</keyword>
<accession>A0A7T8JVN4</accession>
<keyword evidence="1" id="KW-0677">Repeat</keyword>
<proteinExistence type="predicted"/>
<dbReference type="InterPro" id="IPR002048">
    <property type="entry name" value="EF_hand_dom"/>
</dbReference>
<evidence type="ECO:0000313" key="6">
    <source>
        <dbReference type="Proteomes" id="UP000595437"/>
    </source>
</evidence>
<name>A0A7T8JVN4_CALRO</name>
<dbReference type="InterPro" id="IPR011992">
    <property type="entry name" value="EF-hand-dom_pair"/>
</dbReference>
<protein>
    <submittedName>
        <fullName evidence="5">Calmodulinlike</fullName>
    </submittedName>
</protein>
<dbReference type="Proteomes" id="UP000595437">
    <property type="component" value="Chromosome 16"/>
</dbReference>
<dbReference type="CDD" id="cd00051">
    <property type="entry name" value="EFh"/>
    <property type="match status" value="1"/>
</dbReference>
<dbReference type="OrthoDB" id="26525at2759"/>
<evidence type="ECO:0000313" key="5">
    <source>
        <dbReference type="EMBL" id="QQP36927.1"/>
    </source>
</evidence>
<dbReference type="PROSITE" id="PS00018">
    <property type="entry name" value="EF_HAND_1"/>
    <property type="match status" value="1"/>
</dbReference>
<evidence type="ECO:0000256" key="2">
    <source>
        <dbReference type="ARBA" id="ARBA00022837"/>
    </source>
</evidence>
<dbReference type="SUPFAM" id="SSF47473">
    <property type="entry name" value="EF-hand"/>
    <property type="match status" value="1"/>
</dbReference>
<dbReference type="GO" id="GO:0016460">
    <property type="term" value="C:myosin II complex"/>
    <property type="evidence" value="ECO:0007669"/>
    <property type="project" value="TreeGrafter"/>
</dbReference>
<sequence>MRRAGQNPTEAEVQDMINEVDVDGSGYLEFPEFCMMMHKKLNDGDQENELKE</sequence>
<dbReference type="Gene3D" id="1.10.238.10">
    <property type="entry name" value="EF-hand"/>
    <property type="match status" value="1"/>
</dbReference>
<feature type="domain" description="EF-hand" evidence="4">
    <location>
        <begin position="8"/>
        <end position="43"/>
    </location>
</feature>
<dbReference type="GO" id="GO:0005509">
    <property type="term" value="F:calcium ion binding"/>
    <property type="evidence" value="ECO:0007669"/>
    <property type="project" value="InterPro"/>
</dbReference>
<dbReference type="EMBL" id="CP045905">
    <property type="protein sequence ID" value="QQP36927.1"/>
    <property type="molecule type" value="Genomic_DNA"/>
</dbReference>
<evidence type="ECO:0000256" key="3">
    <source>
        <dbReference type="ARBA" id="ARBA00037722"/>
    </source>
</evidence>
<dbReference type="InterPro" id="IPR050230">
    <property type="entry name" value="CALM/Myosin/TropC-like"/>
</dbReference>
<dbReference type="SMART" id="SM00054">
    <property type="entry name" value="EFh"/>
    <property type="match status" value="1"/>
</dbReference>